<proteinExistence type="predicted"/>
<keyword evidence="2" id="KW-1185">Reference proteome</keyword>
<sequence length="123" mass="12995">MAVVRALRLVVAHTPRLPSSSTTRTIPKAMPTWFPVAEPLLLVPVRSAALFTVVLPAISTAAWLFGDDVDRSPTRVGGAVGIGWAAAATATAPAGTMQTDFESVSAGTVVQARQMPRRRINFV</sequence>
<dbReference type="AlphaFoldDB" id="A0A167VP19"/>
<dbReference type="Proteomes" id="UP000076874">
    <property type="component" value="Unassembled WGS sequence"/>
</dbReference>
<evidence type="ECO:0000313" key="1">
    <source>
        <dbReference type="EMBL" id="OAA62835.1"/>
    </source>
</evidence>
<protein>
    <submittedName>
        <fullName evidence="1">Uncharacterized protein</fullName>
    </submittedName>
</protein>
<reference evidence="1 2" key="1">
    <citation type="journal article" date="2016" name="Genome Biol. Evol.">
        <title>Divergent and convergent evolution of fungal pathogenicity.</title>
        <authorList>
            <person name="Shang Y."/>
            <person name="Xiao G."/>
            <person name="Zheng P."/>
            <person name="Cen K."/>
            <person name="Zhan S."/>
            <person name="Wang C."/>
        </authorList>
    </citation>
    <scope>NUCLEOTIDE SEQUENCE [LARGE SCALE GENOMIC DNA]</scope>
    <source>
        <strain evidence="1 2">RCEF 264</strain>
    </source>
</reference>
<comment type="caution">
    <text evidence="1">The sequence shown here is derived from an EMBL/GenBank/DDBJ whole genome shotgun (WGS) entry which is preliminary data.</text>
</comment>
<organism evidence="1 2">
    <name type="scientific">Niveomyces insectorum RCEF 264</name>
    <dbReference type="NCBI Taxonomy" id="1081102"/>
    <lineage>
        <taxon>Eukaryota</taxon>
        <taxon>Fungi</taxon>
        <taxon>Dikarya</taxon>
        <taxon>Ascomycota</taxon>
        <taxon>Pezizomycotina</taxon>
        <taxon>Sordariomycetes</taxon>
        <taxon>Hypocreomycetidae</taxon>
        <taxon>Hypocreales</taxon>
        <taxon>Cordycipitaceae</taxon>
        <taxon>Niveomyces</taxon>
    </lineage>
</organism>
<gene>
    <name evidence="1" type="ORF">SPI_04375</name>
</gene>
<dbReference type="EMBL" id="AZHD01000006">
    <property type="protein sequence ID" value="OAA62835.1"/>
    <property type="molecule type" value="Genomic_DNA"/>
</dbReference>
<evidence type="ECO:0000313" key="2">
    <source>
        <dbReference type="Proteomes" id="UP000076874"/>
    </source>
</evidence>
<name>A0A167VP19_9HYPO</name>
<accession>A0A167VP19</accession>